<organism evidence="2 3">
    <name type="scientific">Dreissena polymorpha</name>
    <name type="common">Zebra mussel</name>
    <name type="synonym">Mytilus polymorpha</name>
    <dbReference type="NCBI Taxonomy" id="45954"/>
    <lineage>
        <taxon>Eukaryota</taxon>
        <taxon>Metazoa</taxon>
        <taxon>Spiralia</taxon>
        <taxon>Lophotrochozoa</taxon>
        <taxon>Mollusca</taxon>
        <taxon>Bivalvia</taxon>
        <taxon>Autobranchia</taxon>
        <taxon>Heteroconchia</taxon>
        <taxon>Euheterodonta</taxon>
        <taxon>Imparidentia</taxon>
        <taxon>Neoheterodontei</taxon>
        <taxon>Myida</taxon>
        <taxon>Dreissenoidea</taxon>
        <taxon>Dreissenidae</taxon>
        <taxon>Dreissena</taxon>
    </lineage>
</organism>
<feature type="region of interest" description="Disordered" evidence="1">
    <location>
        <begin position="1"/>
        <end position="31"/>
    </location>
</feature>
<feature type="region of interest" description="Disordered" evidence="1">
    <location>
        <begin position="47"/>
        <end position="130"/>
    </location>
</feature>
<feature type="compositionally biased region" description="Low complexity" evidence="1">
    <location>
        <begin position="80"/>
        <end position="93"/>
    </location>
</feature>
<evidence type="ECO:0000256" key="1">
    <source>
        <dbReference type="SAM" id="MobiDB-lite"/>
    </source>
</evidence>
<dbReference type="Proteomes" id="UP000828390">
    <property type="component" value="Unassembled WGS sequence"/>
</dbReference>
<feature type="compositionally biased region" description="Basic and acidic residues" evidence="1">
    <location>
        <begin position="56"/>
        <end position="70"/>
    </location>
</feature>
<feature type="compositionally biased region" description="Polar residues" evidence="1">
    <location>
        <begin position="107"/>
        <end position="121"/>
    </location>
</feature>
<accession>A0A9D4G814</accession>
<evidence type="ECO:0000313" key="2">
    <source>
        <dbReference type="EMBL" id="KAH3812244.1"/>
    </source>
</evidence>
<name>A0A9D4G814_DREPO</name>
<feature type="compositionally biased region" description="Basic and acidic residues" evidence="1">
    <location>
        <begin position="97"/>
        <end position="106"/>
    </location>
</feature>
<reference evidence="2" key="1">
    <citation type="journal article" date="2019" name="bioRxiv">
        <title>The Genome of the Zebra Mussel, Dreissena polymorpha: A Resource for Invasive Species Research.</title>
        <authorList>
            <person name="McCartney M.A."/>
            <person name="Auch B."/>
            <person name="Kono T."/>
            <person name="Mallez S."/>
            <person name="Zhang Y."/>
            <person name="Obille A."/>
            <person name="Becker A."/>
            <person name="Abrahante J.E."/>
            <person name="Garbe J."/>
            <person name="Badalamenti J.P."/>
            <person name="Herman A."/>
            <person name="Mangelson H."/>
            <person name="Liachko I."/>
            <person name="Sullivan S."/>
            <person name="Sone E.D."/>
            <person name="Koren S."/>
            <person name="Silverstein K.A.T."/>
            <person name="Beckman K.B."/>
            <person name="Gohl D.M."/>
        </authorList>
    </citation>
    <scope>NUCLEOTIDE SEQUENCE</scope>
    <source>
        <strain evidence="2">Duluth1</strain>
        <tissue evidence="2">Whole animal</tissue>
    </source>
</reference>
<gene>
    <name evidence="2" type="ORF">DPMN_140668</name>
</gene>
<proteinExistence type="predicted"/>
<sequence>METREYRGVKPFGESSRDEPEVPLILTTNREKTNATWKTEYKQHYTESQANVKKQRNMENEDLNVPRETKTLGPSTNVQTTTKTTTTMNTTETTIDDASKTSESRAESTNAFQSPRTNLQSAYLHDGDNDFNETSYSPRATTSRQHGRHQMYRWPTINI</sequence>
<comment type="caution">
    <text evidence="2">The sequence shown here is derived from an EMBL/GenBank/DDBJ whole genome shotgun (WGS) entry which is preliminary data.</text>
</comment>
<protein>
    <submittedName>
        <fullName evidence="2">Uncharacterized protein</fullName>
    </submittedName>
</protein>
<dbReference type="AlphaFoldDB" id="A0A9D4G814"/>
<evidence type="ECO:0000313" key="3">
    <source>
        <dbReference type="Proteomes" id="UP000828390"/>
    </source>
</evidence>
<keyword evidence="3" id="KW-1185">Reference proteome</keyword>
<dbReference type="EMBL" id="JAIWYP010000006">
    <property type="protein sequence ID" value="KAH3812244.1"/>
    <property type="molecule type" value="Genomic_DNA"/>
</dbReference>
<reference evidence="2" key="2">
    <citation type="submission" date="2020-11" db="EMBL/GenBank/DDBJ databases">
        <authorList>
            <person name="McCartney M.A."/>
            <person name="Auch B."/>
            <person name="Kono T."/>
            <person name="Mallez S."/>
            <person name="Becker A."/>
            <person name="Gohl D.M."/>
            <person name="Silverstein K.A.T."/>
            <person name="Koren S."/>
            <person name="Bechman K.B."/>
            <person name="Herman A."/>
            <person name="Abrahante J.E."/>
            <person name="Garbe J."/>
        </authorList>
    </citation>
    <scope>NUCLEOTIDE SEQUENCE</scope>
    <source>
        <strain evidence="2">Duluth1</strain>
        <tissue evidence="2">Whole animal</tissue>
    </source>
</reference>